<feature type="domain" description="Saposin B-type" evidence="4">
    <location>
        <begin position="141"/>
        <end position="222"/>
    </location>
</feature>
<dbReference type="AlphaFoldDB" id="A0A3P9P1F4"/>
<dbReference type="GO" id="GO:0016020">
    <property type="term" value="C:membrane"/>
    <property type="evidence" value="ECO:0007669"/>
    <property type="project" value="GOC"/>
</dbReference>
<dbReference type="GeneTree" id="ENSGT00940000164890"/>
<evidence type="ECO:0000313" key="5">
    <source>
        <dbReference type="Ensembl" id="ENSPREP00000015662.1"/>
    </source>
</evidence>
<evidence type="ECO:0000259" key="4">
    <source>
        <dbReference type="PROSITE" id="PS50015"/>
    </source>
</evidence>
<reference evidence="5" key="2">
    <citation type="submission" date="2025-08" db="UniProtKB">
        <authorList>
            <consortium name="Ensembl"/>
        </authorList>
    </citation>
    <scope>IDENTIFICATION</scope>
    <source>
        <strain evidence="5">Guanapo</strain>
    </source>
</reference>
<dbReference type="SUPFAM" id="SSF47862">
    <property type="entry name" value="Saposin"/>
    <property type="match status" value="2"/>
</dbReference>
<dbReference type="Pfam" id="PF03489">
    <property type="entry name" value="SapB_2"/>
    <property type="match status" value="2"/>
</dbReference>
<dbReference type="InterPro" id="IPR008138">
    <property type="entry name" value="SapB_2"/>
</dbReference>
<proteinExistence type="predicted"/>
<dbReference type="Gene3D" id="1.10.225.10">
    <property type="entry name" value="Saposin-like"/>
    <property type="match status" value="2"/>
</dbReference>
<dbReference type="PANTHER" id="PTHR11480">
    <property type="entry name" value="SAPOSIN-RELATED"/>
    <property type="match status" value="1"/>
</dbReference>
<dbReference type="Proteomes" id="UP000242638">
    <property type="component" value="Unassembled WGS sequence"/>
</dbReference>
<reference evidence="6" key="1">
    <citation type="submission" date="2013-11" db="EMBL/GenBank/DDBJ databases">
        <title>The genomic landscape of the Guanapo guppy.</title>
        <authorList>
            <person name="Kuenstner A."/>
            <person name="Dreyer C."/>
        </authorList>
    </citation>
    <scope>NUCLEOTIDE SEQUENCE</scope>
    <source>
        <strain evidence="6">Guanapo</strain>
    </source>
</reference>
<accession>A0A3P9P1F4</accession>
<dbReference type="Pfam" id="PF05184">
    <property type="entry name" value="SapB_1"/>
    <property type="match status" value="1"/>
</dbReference>
<keyword evidence="1" id="KW-1015">Disulfide bond</keyword>
<evidence type="ECO:0000313" key="6">
    <source>
        <dbReference type="Proteomes" id="UP000242638"/>
    </source>
</evidence>
<organism evidence="5 6">
    <name type="scientific">Poecilia reticulata</name>
    <name type="common">Guppy</name>
    <name type="synonym">Acanthophacelus reticulatus</name>
    <dbReference type="NCBI Taxonomy" id="8081"/>
    <lineage>
        <taxon>Eukaryota</taxon>
        <taxon>Metazoa</taxon>
        <taxon>Chordata</taxon>
        <taxon>Craniata</taxon>
        <taxon>Vertebrata</taxon>
        <taxon>Euteleostomi</taxon>
        <taxon>Actinopterygii</taxon>
        <taxon>Neopterygii</taxon>
        <taxon>Teleostei</taxon>
        <taxon>Neoteleostei</taxon>
        <taxon>Acanthomorphata</taxon>
        <taxon>Ovalentaria</taxon>
        <taxon>Atherinomorphae</taxon>
        <taxon>Cyprinodontiformes</taxon>
        <taxon>Poeciliidae</taxon>
        <taxon>Poeciliinae</taxon>
        <taxon>Poecilia</taxon>
    </lineage>
</organism>
<feature type="signal peptide" evidence="3">
    <location>
        <begin position="1"/>
        <end position="21"/>
    </location>
</feature>
<evidence type="ECO:0000256" key="3">
    <source>
        <dbReference type="SAM" id="SignalP"/>
    </source>
</evidence>
<keyword evidence="6" id="KW-1185">Reference proteome</keyword>
<evidence type="ECO:0000256" key="2">
    <source>
        <dbReference type="ARBA" id="ARBA00023180"/>
    </source>
</evidence>
<name>A0A3P9P1F4_POERE</name>
<dbReference type="InterPro" id="IPR011001">
    <property type="entry name" value="Saposin-like"/>
</dbReference>
<dbReference type="InterPro" id="IPR008373">
    <property type="entry name" value="Saposin"/>
</dbReference>
<feature type="domain" description="Saposin B-type" evidence="4">
    <location>
        <begin position="35"/>
        <end position="116"/>
    </location>
</feature>
<keyword evidence="2" id="KW-0325">Glycoprotein</keyword>
<dbReference type="GO" id="GO:0006665">
    <property type="term" value="P:sphingolipid metabolic process"/>
    <property type="evidence" value="ECO:0007669"/>
    <property type="project" value="InterPro"/>
</dbReference>
<protein>
    <submittedName>
        <fullName evidence="5">Surfactant protein B</fullName>
    </submittedName>
</protein>
<reference evidence="5" key="3">
    <citation type="submission" date="2025-09" db="UniProtKB">
        <authorList>
            <consortium name="Ensembl"/>
        </authorList>
    </citation>
    <scope>IDENTIFICATION</scope>
    <source>
        <strain evidence="5">Guanapo</strain>
    </source>
</reference>
<dbReference type="OMA" id="GTLFYCQ"/>
<dbReference type="SMART" id="SM00741">
    <property type="entry name" value="SapB"/>
    <property type="match status" value="2"/>
</dbReference>
<dbReference type="Bgee" id="ENSPREG00000010575">
    <property type="expression patterns" value="Expressed in head and 1 other cell type or tissue"/>
</dbReference>
<keyword evidence="3" id="KW-0732">Signal</keyword>
<dbReference type="PRINTS" id="PR01797">
    <property type="entry name" value="SAPOSIN"/>
</dbReference>
<feature type="chain" id="PRO_5018148925" evidence="3">
    <location>
        <begin position="22"/>
        <end position="273"/>
    </location>
</feature>
<evidence type="ECO:0000256" key="1">
    <source>
        <dbReference type="ARBA" id="ARBA00023157"/>
    </source>
</evidence>
<dbReference type="STRING" id="8081.ENSPREP00000015662"/>
<dbReference type="PROSITE" id="PS50015">
    <property type="entry name" value="SAP_B"/>
    <property type="match status" value="2"/>
</dbReference>
<dbReference type="GO" id="GO:0005764">
    <property type="term" value="C:lysosome"/>
    <property type="evidence" value="ECO:0007669"/>
    <property type="project" value="InterPro"/>
</dbReference>
<dbReference type="InterPro" id="IPR008139">
    <property type="entry name" value="SaposinB_dom"/>
</dbReference>
<dbReference type="InterPro" id="IPR051428">
    <property type="entry name" value="Sphingo_Act-Surfact_Prot"/>
</dbReference>
<sequence>MAKLILPLVLLVALQGSDVTATYDSNHLQSLPGENGDVCQDCTQIFALIVDMLTNADLQKKIMGGIDALCAHLPGPAAKLCKDEVDKMLPLAITFVTGVAKPSEVCKMIGLCGSEEERERMLSYFANEVLQAALKSDHGEPATTCSFCIFFFKTLEELLPKERTEGAVIKLLEEICHILPSTYRDQCEVIISKYSKTVLDAILGYATPQVICNLIHLCRGQEVVVGQLALFCLFFSSLNLQVSGSLHCCRFKSRPGFYFILSLKHRLNTHVHS</sequence>
<dbReference type="InterPro" id="IPR007856">
    <property type="entry name" value="SapB_1"/>
</dbReference>
<dbReference type="PANTHER" id="PTHR11480:SF99">
    <property type="entry name" value="SURFACTANT PROTEIN BB"/>
    <property type="match status" value="1"/>
</dbReference>
<dbReference type="Ensembl" id="ENSPRET00000015826.1">
    <property type="protein sequence ID" value="ENSPREP00000015662.1"/>
    <property type="gene ID" value="ENSPREG00000010575.1"/>
</dbReference>